<sequence>MKKSLHILGTAVLAVSLCISAPLSASAASYGDGFAVSGNASPALPSCTEEGVFEEFTLSSLGDPYSDASGENEALGSNSLVLVKGRDRNFPWALKLIDSSGAELRYDSDTSSWIGADDPAFRDAEPWSSSGLVYGRSSEGRYYVSYDTDEGVFLADSDPGDSLSYTPTDGLNDCVEQSAVLKGSVKFKAGSNGSDSTKNAAQVTAIAFTGLDVETVAWFFALGFGAIISGAVLFAWRRRASR</sequence>
<keyword evidence="1" id="KW-0472">Membrane</keyword>
<protein>
    <submittedName>
        <fullName evidence="2">Unannotated protein</fullName>
    </submittedName>
</protein>
<evidence type="ECO:0000313" key="2">
    <source>
        <dbReference type="EMBL" id="CAB4872482.1"/>
    </source>
</evidence>
<organism evidence="2">
    <name type="scientific">freshwater metagenome</name>
    <dbReference type="NCBI Taxonomy" id="449393"/>
    <lineage>
        <taxon>unclassified sequences</taxon>
        <taxon>metagenomes</taxon>
        <taxon>ecological metagenomes</taxon>
    </lineage>
</organism>
<dbReference type="AlphaFoldDB" id="A0A6J7DNE0"/>
<keyword evidence="1" id="KW-0812">Transmembrane</keyword>
<keyword evidence="1" id="KW-1133">Transmembrane helix</keyword>
<dbReference type="EMBL" id="CAFBLO010000083">
    <property type="protein sequence ID" value="CAB4872482.1"/>
    <property type="molecule type" value="Genomic_DNA"/>
</dbReference>
<name>A0A6J7DNE0_9ZZZZ</name>
<evidence type="ECO:0000256" key="1">
    <source>
        <dbReference type="SAM" id="Phobius"/>
    </source>
</evidence>
<accession>A0A6J7DNE0</accession>
<feature type="transmembrane region" description="Helical" evidence="1">
    <location>
        <begin position="216"/>
        <end position="236"/>
    </location>
</feature>
<reference evidence="2" key="1">
    <citation type="submission" date="2020-05" db="EMBL/GenBank/DDBJ databases">
        <authorList>
            <person name="Chiriac C."/>
            <person name="Salcher M."/>
            <person name="Ghai R."/>
            <person name="Kavagutti S V."/>
        </authorList>
    </citation>
    <scope>NUCLEOTIDE SEQUENCE</scope>
</reference>
<proteinExistence type="predicted"/>
<gene>
    <name evidence="2" type="ORF">UFOPK3364_00826</name>
</gene>